<dbReference type="InterPro" id="IPR011006">
    <property type="entry name" value="CheY-like_superfamily"/>
</dbReference>
<comment type="caution">
    <text evidence="6">The sequence shown here is derived from an EMBL/GenBank/DDBJ whole genome shotgun (WGS) entry which is preliminary data.</text>
</comment>
<dbReference type="Proteomes" id="UP001521150">
    <property type="component" value="Unassembled WGS sequence"/>
</dbReference>
<name>A0ABS8ZQ84_9PSEU</name>
<dbReference type="EMBL" id="JAJVCN010000004">
    <property type="protein sequence ID" value="MCE7009884.1"/>
    <property type="molecule type" value="Genomic_DNA"/>
</dbReference>
<proteinExistence type="predicted"/>
<dbReference type="PROSITE" id="PS50921">
    <property type="entry name" value="ANTAR"/>
    <property type="match status" value="1"/>
</dbReference>
<keyword evidence="7" id="KW-1185">Reference proteome</keyword>
<evidence type="ECO:0000313" key="6">
    <source>
        <dbReference type="EMBL" id="MCE7009884.1"/>
    </source>
</evidence>
<dbReference type="SUPFAM" id="SSF52172">
    <property type="entry name" value="CheY-like"/>
    <property type="match status" value="1"/>
</dbReference>
<keyword evidence="1" id="KW-0808">Transferase</keyword>
<protein>
    <submittedName>
        <fullName evidence="6">GAF and ANTAR domain-containing protein</fullName>
    </submittedName>
</protein>
<dbReference type="PIRSF" id="PIRSF036625">
    <property type="entry name" value="GAF_ANTAR"/>
    <property type="match status" value="1"/>
</dbReference>
<dbReference type="SMART" id="SM01012">
    <property type="entry name" value="ANTAR"/>
    <property type="match status" value="1"/>
</dbReference>
<evidence type="ECO:0000256" key="3">
    <source>
        <dbReference type="ARBA" id="ARBA00023015"/>
    </source>
</evidence>
<dbReference type="InterPro" id="IPR012074">
    <property type="entry name" value="GAF_ANTAR"/>
</dbReference>
<reference evidence="6 7" key="1">
    <citation type="submission" date="2021-12" db="EMBL/GenBank/DDBJ databases">
        <title>Genome sequence of Kibdelosporangium philippinense ATCC 49844.</title>
        <authorList>
            <person name="Fedorov E.A."/>
            <person name="Omeragic M."/>
            <person name="Shalygina K.F."/>
            <person name="Maclea K.S."/>
        </authorList>
    </citation>
    <scope>NUCLEOTIDE SEQUENCE [LARGE SCALE GENOMIC DNA]</scope>
    <source>
        <strain evidence="6 7">ATCC 49844</strain>
    </source>
</reference>
<keyword evidence="4" id="KW-0804">Transcription</keyword>
<dbReference type="InterPro" id="IPR036388">
    <property type="entry name" value="WH-like_DNA-bd_sf"/>
</dbReference>
<dbReference type="Gene3D" id="1.10.10.10">
    <property type="entry name" value="Winged helix-like DNA-binding domain superfamily/Winged helix DNA-binding domain"/>
    <property type="match status" value="1"/>
</dbReference>
<accession>A0ABS8ZQ84</accession>
<evidence type="ECO:0000256" key="4">
    <source>
        <dbReference type="ARBA" id="ARBA00023163"/>
    </source>
</evidence>
<sequence>MSESEWRHDKAEFVAGRDDIPGPLGEQFAALTRSLLTTKTVGGVLHELVMTAVRFVPGADLVSVTLRDADGSLHTPVSTDPLAVRLDEVQYDSERGPCITAVDPDGPAFSLSNDLTADETWPEFASASTDLGFHAVLSTALIRDPQPPALSGALNVYSRHQYSFNRADRNIMLLLATHGSLALSTTRAITLAQLQEAHLRKAIDSRDVIGQAKGILMQRRKITADEAFDVLRETSQSLNVKLSELAKTLTDRHMELDADQP</sequence>
<dbReference type="Pfam" id="PF03861">
    <property type="entry name" value="ANTAR"/>
    <property type="match status" value="1"/>
</dbReference>
<keyword evidence="3" id="KW-0805">Transcription regulation</keyword>
<dbReference type="InterPro" id="IPR005561">
    <property type="entry name" value="ANTAR"/>
</dbReference>
<organism evidence="6 7">
    <name type="scientific">Kibdelosporangium philippinense</name>
    <dbReference type="NCBI Taxonomy" id="211113"/>
    <lineage>
        <taxon>Bacteria</taxon>
        <taxon>Bacillati</taxon>
        <taxon>Actinomycetota</taxon>
        <taxon>Actinomycetes</taxon>
        <taxon>Pseudonocardiales</taxon>
        <taxon>Pseudonocardiaceae</taxon>
        <taxon>Kibdelosporangium</taxon>
    </lineage>
</organism>
<evidence type="ECO:0000259" key="5">
    <source>
        <dbReference type="PROSITE" id="PS50921"/>
    </source>
</evidence>
<dbReference type="InterPro" id="IPR003018">
    <property type="entry name" value="GAF"/>
</dbReference>
<feature type="domain" description="ANTAR" evidence="5">
    <location>
        <begin position="189"/>
        <end position="250"/>
    </location>
</feature>
<dbReference type="Gene3D" id="3.30.450.40">
    <property type="match status" value="1"/>
</dbReference>
<gene>
    <name evidence="6" type="ORF">LWC34_44830</name>
</gene>
<keyword evidence="2" id="KW-0418">Kinase</keyword>
<dbReference type="InterPro" id="IPR029016">
    <property type="entry name" value="GAF-like_dom_sf"/>
</dbReference>
<evidence type="ECO:0000256" key="2">
    <source>
        <dbReference type="ARBA" id="ARBA00022777"/>
    </source>
</evidence>
<dbReference type="RefSeq" id="WP_233731388.1">
    <property type="nucleotide sequence ID" value="NZ_JAJVCN010000004.1"/>
</dbReference>
<evidence type="ECO:0000313" key="7">
    <source>
        <dbReference type="Proteomes" id="UP001521150"/>
    </source>
</evidence>
<evidence type="ECO:0000256" key="1">
    <source>
        <dbReference type="ARBA" id="ARBA00022679"/>
    </source>
</evidence>
<dbReference type="Pfam" id="PF13185">
    <property type="entry name" value="GAF_2"/>
    <property type="match status" value="1"/>
</dbReference>
<dbReference type="SUPFAM" id="SSF55781">
    <property type="entry name" value="GAF domain-like"/>
    <property type="match status" value="1"/>
</dbReference>